<name>A0A8F3IMV4_9CAUD</name>
<dbReference type="EMBL" id="MW862982">
    <property type="protein sequence ID" value="QWY81950.1"/>
    <property type="molecule type" value="Genomic_DNA"/>
</dbReference>
<feature type="coiled-coil region" evidence="1">
    <location>
        <begin position="20"/>
        <end position="68"/>
    </location>
</feature>
<evidence type="ECO:0000313" key="2">
    <source>
        <dbReference type="EMBL" id="QWY81950.1"/>
    </source>
</evidence>
<gene>
    <name evidence="2" type="primary">45</name>
    <name evidence="2" type="ORF">SEA_SICARIUS2_45</name>
</gene>
<organism evidence="2 3">
    <name type="scientific">Arthrobacter phage Sicarius2</name>
    <dbReference type="NCBI Taxonomy" id="2836090"/>
    <lineage>
        <taxon>Viruses</taxon>
        <taxon>Duplodnaviria</taxon>
        <taxon>Heunggongvirae</taxon>
        <taxon>Uroviricota</taxon>
        <taxon>Caudoviricetes</taxon>
        <taxon>Berryhillviridae</taxon>
        <taxon>Sicariusvirus</taxon>
        <taxon>Sicariusvirus sicarius2</taxon>
    </lineage>
</organism>
<evidence type="ECO:0000256" key="1">
    <source>
        <dbReference type="SAM" id="Coils"/>
    </source>
</evidence>
<evidence type="ECO:0000313" key="3">
    <source>
        <dbReference type="Proteomes" id="UP000693758"/>
    </source>
</evidence>
<keyword evidence="3" id="KW-1185">Reference proteome</keyword>
<reference evidence="2" key="1">
    <citation type="submission" date="2021-04" db="EMBL/GenBank/DDBJ databases">
        <authorList>
            <person name="Black C."/>
            <person name="Barkhordar M.H."/>
            <person name="Chen C."/>
            <person name="Chin S.C."/>
            <person name="Fang R."/>
            <person name="Fontenot L.A."/>
            <person name="Fulinara C.P."/>
            <person name="Gaeta R."/>
            <person name="Hong M.-L.O."/>
            <person name="Jiang B.L."/>
            <person name="Kapinos A."/>
            <person name="Komaranchath M."/>
            <person name="Lan W.C."/>
            <person name="Mirjafari-Firoozabadi S.-A."/>
            <person name="Padua J.-W.P."/>
            <person name="Ramarapu R."/>
            <person name="Santana M.G."/>
            <person name="Shaffer R.D."/>
            <person name="Soumakis M."/>
            <person name="Torres N.C."/>
            <person name="Tseng A."/>
            <person name="Venkatesh S."/>
            <person name="Wang V."/>
            <person name="Yanovsky A.O."/>
            <person name="Nguyen M.A."/>
            <person name="Swift C.M."/>
            <person name="Mayet R.A."/>
            <person name="Chen A."/>
            <person name="Demo S."/>
            <person name="Tse V.Y."/>
            <person name="Garlena R.A."/>
            <person name="Russell D.A."/>
            <person name="Pope W.H."/>
            <person name="Jacobs-Sera D."/>
            <person name="Hatfull G.F."/>
            <person name="Reddi K."/>
            <person name="Moberg-Parker J."/>
            <person name="Freise A.C."/>
        </authorList>
    </citation>
    <scope>NUCLEOTIDE SEQUENCE</scope>
</reference>
<keyword evidence="1" id="KW-0175">Coiled coil</keyword>
<dbReference type="Proteomes" id="UP000693758">
    <property type="component" value="Segment"/>
</dbReference>
<protein>
    <submittedName>
        <fullName evidence="2">Uncharacterized protein</fullName>
    </submittedName>
</protein>
<sequence length="79" mass="9315">MSQPTHTELLAERRRIRDALKPARQATDKLEEQKQEIERQLSLARTVELALERDEDRITEQIERMETRHVRPVADSPQA</sequence>
<accession>A0A8F3IMV4</accession>
<proteinExistence type="predicted"/>